<dbReference type="SUPFAM" id="SSF55821">
    <property type="entry name" value="YrdC/RibB"/>
    <property type="match status" value="1"/>
</dbReference>
<dbReference type="InterPro" id="IPR017945">
    <property type="entry name" value="DHBP_synth_RibB-like_a/b_dom"/>
</dbReference>
<dbReference type="GO" id="GO:0005524">
    <property type="term" value="F:ATP binding"/>
    <property type="evidence" value="ECO:0007669"/>
    <property type="project" value="UniProtKB-KW"/>
</dbReference>
<evidence type="ECO:0000256" key="3">
    <source>
        <dbReference type="ARBA" id="ARBA00012584"/>
    </source>
</evidence>
<evidence type="ECO:0000256" key="10">
    <source>
        <dbReference type="ARBA" id="ARBA00029774"/>
    </source>
</evidence>
<evidence type="ECO:0000256" key="1">
    <source>
        <dbReference type="ARBA" id="ARBA00004496"/>
    </source>
</evidence>
<name>A0A2S7IRJ3_9BACT</name>
<evidence type="ECO:0000256" key="11">
    <source>
        <dbReference type="ARBA" id="ARBA00048366"/>
    </source>
</evidence>
<comment type="caution">
    <text evidence="13">The sequence shown here is derived from an EMBL/GenBank/DDBJ whole genome shotgun (WGS) entry which is preliminary data.</text>
</comment>
<keyword evidence="8" id="KW-0547">Nucleotide-binding</keyword>
<keyword evidence="14" id="KW-1185">Reference proteome</keyword>
<evidence type="ECO:0000313" key="13">
    <source>
        <dbReference type="EMBL" id="PQA60324.1"/>
    </source>
</evidence>
<dbReference type="RefSeq" id="WP_104712491.1">
    <property type="nucleotide sequence ID" value="NZ_PTRA01000001.1"/>
</dbReference>
<comment type="catalytic activity">
    <reaction evidence="11">
        <text>L-threonine + hydrogencarbonate + ATP = L-threonylcarbamoyladenylate + diphosphate + H2O</text>
        <dbReference type="Rhea" id="RHEA:36407"/>
        <dbReference type="ChEBI" id="CHEBI:15377"/>
        <dbReference type="ChEBI" id="CHEBI:17544"/>
        <dbReference type="ChEBI" id="CHEBI:30616"/>
        <dbReference type="ChEBI" id="CHEBI:33019"/>
        <dbReference type="ChEBI" id="CHEBI:57926"/>
        <dbReference type="ChEBI" id="CHEBI:73682"/>
        <dbReference type="EC" id="2.7.7.87"/>
    </reaction>
</comment>
<dbReference type="GO" id="GO:0061710">
    <property type="term" value="F:L-threonylcarbamoyladenylate synthase"/>
    <property type="evidence" value="ECO:0007669"/>
    <property type="project" value="UniProtKB-EC"/>
</dbReference>
<keyword evidence="9" id="KW-0067">ATP-binding</keyword>
<dbReference type="GO" id="GO:0005737">
    <property type="term" value="C:cytoplasm"/>
    <property type="evidence" value="ECO:0007669"/>
    <property type="project" value="UniProtKB-SubCell"/>
</dbReference>
<keyword evidence="7" id="KW-0548">Nucleotidyltransferase</keyword>
<feature type="domain" description="YrdC-like" evidence="12">
    <location>
        <begin position="1"/>
        <end position="184"/>
    </location>
</feature>
<keyword evidence="6" id="KW-0819">tRNA processing</keyword>
<organism evidence="13 14">
    <name type="scientific">Siphonobacter curvatus</name>
    <dbReference type="NCBI Taxonomy" id="2094562"/>
    <lineage>
        <taxon>Bacteria</taxon>
        <taxon>Pseudomonadati</taxon>
        <taxon>Bacteroidota</taxon>
        <taxon>Cytophagia</taxon>
        <taxon>Cytophagales</taxon>
        <taxon>Cytophagaceae</taxon>
        <taxon>Siphonobacter</taxon>
    </lineage>
</organism>
<reference evidence="14" key="1">
    <citation type="submission" date="2018-02" db="EMBL/GenBank/DDBJ databases">
        <title>Genome sequencing of Solimonas sp. HR-BB.</title>
        <authorList>
            <person name="Lee Y."/>
            <person name="Jeon C.O."/>
        </authorList>
    </citation>
    <scope>NUCLEOTIDE SEQUENCE [LARGE SCALE GENOMIC DNA]</scope>
    <source>
        <strain evidence="14">HR-U</strain>
    </source>
</reference>
<evidence type="ECO:0000256" key="2">
    <source>
        <dbReference type="ARBA" id="ARBA00007663"/>
    </source>
</evidence>
<comment type="subcellular location">
    <subcellularLocation>
        <location evidence="1">Cytoplasm</location>
    </subcellularLocation>
</comment>
<dbReference type="GO" id="GO:0006450">
    <property type="term" value="P:regulation of translational fidelity"/>
    <property type="evidence" value="ECO:0007669"/>
    <property type="project" value="TreeGrafter"/>
</dbReference>
<dbReference type="AlphaFoldDB" id="A0A2S7IRJ3"/>
<evidence type="ECO:0000256" key="6">
    <source>
        <dbReference type="ARBA" id="ARBA00022694"/>
    </source>
</evidence>
<protein>
    <recommendedName>
        <fullName evidence="10">L-threonylcarbamoyladenylate synthase</fullName>
        <ecNumber evidence="3">2.7.7.87</ecNumber>
    </recommendedName>
    <alternativeName>
        <fullName evidence="10">L-threonylcarbamoyladenylate synthase</fullName>
    </alternativeName>
</protein>
<dbReference type="InterPro" id="IPR050156">
    <property type="entry name" value="TC-AMP_synthase_SUA5"/>
</dbReference>
<dbReference type="EC" id="2.7.7.87" evidence="3"/>
<evidence type="ECO:0000256" key="8">
    <source>
        <dbReference type="ARBA" id="ARBA00022741"/>
    </source>
</evidence>
<dbReference type="OrthoDB" id="9814580at2"/>
<dbReference type="PANTHER" id="PTHR17490">
    <property type="entry name" value="SUA5"/>
    <property type="match status" value="1"/>
</dbReference>
<evidence type="ECO:0000259" key="12">
    <source>
        <dbReference type="PROSITE" id="PS51163"/>
    </source>
</evidence>
<dbReference type="EMBL" id="PTRA01000001">
    <property type="protein sequence ID" value="PQA60324.1"/>
    <property type="molecule type" value="Genomic_DNA"/>
</dbReference>
<proteinExistence type="inferred from homology"/>
<dbReference type="PROSITE" id="PS51163">
    <property type="entry name" value="YRDC"/>
    <property type="match status" value="1"/>
</dbReference>
<evidence type="ECO:0000256" key="5">
    <source>
        <dbReference type="ARBA" id="ARBA00022679"/>
    </source>
</evidence>
<evidence type="ECO:0000256" key="7">
    <source>
        <dbReference type="ARBA" id="ARBA00022695"/>
    </source>
</evidence>
<evidence type="ECO:0000256" key="4">
    <source>
        <dbReference type="ARBA" id="ARBA00022490"/>
    </source>
</evidence>
<dbReference type="PANTHER" id="PTHR17490:SF16">
    <property type="entry name" value="THREONYLCARBAMOYL-AMP SYNTHASE"/>
    <property type="match status" value="1"/>
</dbReference>
<accession>A0A2S7IRJ3</accession>
<gene>
    <name evidence="13" type="ORF">C5O19_12110</name>
</gene>
<dbReference type="Gene3D" id="3.90.870.10">
    <property type="entry name" value="DHBP synthase"/>
    <property type="match status" value="1"/>
</dbReference>
<comment type="similarity">
    <text evidence="2">Belongs to the SUA5 family.</text>
</comment>
<sequence length="184" mass="20067">MNLKTSLQVLRNGGLLLQPTDTVWGLSGDATRSETVALLRDTCQIPTTQGLIVLLWETSVLDRYVVRVPELAYDLIEYAEDPLTVIFPKGKNVAENVLGPDGSLAIRVLKKSPILDLVQAFGRPLVSTIATVAGQPSPRTLADIPENIRQAVQETIPAPAGWQPTKPSRMVRLGVGGEFEFIRK</sequence>
<dbReference type="GO" id="GO:0008033">
    <property type="term" value="P:tRNA processing"/>
    <property type="evidence" value="ECO:0007669"/>
    <property type="project" value="UniProtKB-KW"/>
</dbReference>
<keyword evidence="4" id="KW-0963">Cytoplasm</keyword>
<dbReference type="GO" id="GO:0000049">
    <property type="term" value="F:tRNA binding"/>
    <property type="evidence" value="ECO:0007669"/>
    <property type="project" value="TreeGrafter"/>
</dbReference>
<keyword evidence="5" id="KW-0808">Transferase</keyword>
<evidence type="ECO:0000256" key="9">
    <source>
        <dbReference type="ARBA" id="ARBA00022840"/>
    </source>
</evidence>
<dbReference type="GO" id="GO:0003725">
    <property type="term" value="F:double-stranded RNA binding"/>
    <property type="evidence" value="ECO:0007669"/>
    <property type="project" value="InterPro"/>
</dbReference>
<evidence type="ECO:0000313" key="14">
    <source>
        <dbReference type="Proteomes" id="UP000239590"/>
    </source>
</evidence>
<dbReference type="Pfam" id="PF01300">
    <property type="entry name" value="Sua5_yciO_yrdC"/>
    <property type="match status" value="1"/>
</dbReference>
<dbReference type="Proteomes" id="UP000239590">
    <property type="component" value="Unassembled WGS sequence"/>
</dbReference>
<dbReference type="InterPro" id="IPR006070">
    <property type="entry name" value="Sua5-like_dom"/>
</dbReference>